<sequence length="362" mass="39444">MSDVGFQEVTIATPDDWHVHLRDDTMLRAVVPFTANLFRYALVMPNLSQPITTTASAAAYRERIIEAAGQDASAEFTPLMALYLNDSVSIADLRAGFSDGVVHAVKYYPAGATTNSEAGGSSLISYGPILSQIADLGIPLLVHAESTDPSVDIFDRERVFLENELAPVCEQLPTLKVTVEHVSTTDGVAFVREHSNVTGTITPHHLSCERSDILANGLRPDLYCKPVLNSKEDRQTLIEAATSGEASFFLGTDSAPHPLSSKRSAVGKAGIFSAPFALPILAEVFAERGALDRLEAFTSTNGARYHGFEPSVYRVCLRRLDDRSEVFDEMLRTNDGHEVQMFGVEAARKWSLELLQGSRLDA</sequence>
<evidence type="ECO:0000256" key="7">
    <source>
        <dbReference type="ARBA" id="ARBA00022975"/>
    </source>
</evidence>
<dbReference type="InterPro" id="IPR032466">
    <property type="entry name" value="Metal_Hydrolase"/>
</dbReference>
<reference evidence="9" key="1">
    <citation type="submission" date="2018-06" db="EMBL/GenBank/DDBJ databases">
        <authorList>
            <person name="Zhirakovskaya E."/>
        </authorList>
    </citation>
    <scope>NUCLEOTIDE SEQUENCE</scope>
</reference>
<evidence type="ECO:0000256" key="5">
    <source>
        <dbReference type="ARBA" id="ARBA00022801"/>
    </source>
</evidence>
<dbReference type="PROSITE" id="PS00483">
    <property type="entry name" value="DIHYDROOROTASE_2"/>
    <property type="match status" value="1"/>
</dbReference>
<dbReference type="PANTHER" id="PTHR43137:SF1">
    <property type="entry name" value="DIHYDROOROTASE"/>
    <property type="match status" value="1"/>
</dbReference>
<dbReference type="GO" id="GO:0044205">
    <property type="term" value="P:'de novo' UMP biosynthetic process"/>
    <property type="evidence" value="ECO:0007669"/>
    <property type="project" value="UniProtKB-UniPathway"/>
</dbReference>
<keyword evidence="5 9" id="KW-0378">Hydrolase</keyword>
<dbReference type="AlphaFoldDB" id="A0A3B0SMF2"/>
<dbReference type="PIRSF" id="PIRSF001237">
    <property type="entry name" value="DHOdimr"/>
    <property type="match status" value="1"/>
</dbReference>
<evidence type="ECO:0000259" key="8">
    <source>
        <dbReference type="Pfam" id="PF01979"/>
    </source>
</evidence>
<dbReference type="HAMAP" id="MF_00219">
    <property type="entry name" value="PyrC_classII"/>
    <property type="match status" value="1"/>
</dbReference>
<keyword evidence="4" id="KW-0479">Metal-binding</keyword>
<dbReference type="GO" id="GO:0004151">
    <property type="term" value="F:dihydroorotase activity"/>
    <property type="evidence" value="ECO:0007669"/>
    <property type="project" value="UniProtKB-EC"/>
</dbReference>
<comment type="similarity">
    <text evidence="2">Belongs to the metallo-dependent hydrolases superfamily. DHOase family. Class II DHOase subfamily.</text>
</comment>
<dbReference type="InterPro" id="IPR006680">
    <property type="entry name" value="Amidohydro-rel"/>
</dbReference>
<feature type="domain" description="Amidohydrolase-related" evidence="8">
    <location>
        <begin position="16"/>
        <end position="309"/>
    </location>
</feature>
<organism evidence="9">
    <name type="scientific">hydrothermal vent metagenome</name>
    <dbReference type="NCBI Taxonomy" id="652676"/>
    <lineage>
        <taxon>unclassified sequences</taxon>
        <taxon>metagenomes</taxon>
        <taxon>ecological metagenomes</taxon>
    </lineage>
</organism>
<dbReference type="SUPFAM" id="SSF51556">
    <property type="entry name" value="Metallo-dependent hydrolases"/>
    <property type="match status" value="1"/>
</dbReference>
<dbReference type="NCBIfam" id="TIGR00856">
    <property type="entry name" value="pyrC_dimer"/>
    <property type="match status" value="1"/>
</dbReference>
<protein>
    <recommendedName>
        <fullName evidence="3">dihydroorotase</fullName>
        <ecNumber evidence="3">3.5.2.3</ecNumber>
    </recommendedName>
</protein>
<evidence type="ECO:0000256" key="3">
    <source>
        <dbReference type="ARBA" id="ARBA00012860"/>
    </source>
</evidence>
<dbReference type="GO" id="GO:0006207">
    <property type="term" value="P:'de novo' pyrimidine nucleobase biosynthetic process"/>
    <property type="evidence" value="ECO:0007669"/>
    <property type="project" value="TreeGrafter"/>
</dbReference>
<dbReference type="EMBL" id="UOEK01000361">
    <property type="protein sequence ID" value="VAW06608.1"/>
    <property type="molecule type" value="Genomic_DNA"/>
</dbReference>
<dbReference type="PANTHER" id="PTHR43137">
    <property type="entry name" value="DIHYDROOROTASE"/>
    <property type="match status" value="1"/>
</dbReference>
<dbReference type="GO" id="GO:0005737">
    <property type="term" value="C:cytoplasm"/>
    <property type="evidence" value="ECO:0007669"/>
    <property type="project" value="TreeGrafter"/>
</dbReference>
<dbReference type="InterPro" id="IPR004721">
    <property type="entry name" value="DHOdimr"/>
</dbReference>
<evidence type="ECO:0000256" key="2">
    <source>
        <dbReference type="ARBA" id="ARBA00005631"/>
    </source>
</evidence>
<dbReference type="EC" id="3.5.2.3" evidence="3"/>
<comment type="pathway">
    <text evidence="1">Pyrimidine metabolism; UMP biosynthesis via de novo pathway; (S)-dihydroorotate from bicarbonate: step 3/3.</text>
</comment>
<dbReference type="InterPro" id="IPR002195">
    <property type="entry name" value="Dihydroorotase_CS"/>
</dbReference>
<proteinExistence type="inferred from homology"/>
<gene>
    <name evidence="9" type="ORF">MNBD_ACTINO02-3320</name>
</gene>
<accession>A0A3B0SMF2</accession>
<evidence type="ECO:0000256" key="4">
    <source>
        <dbReference type="ARBA" id="ARBA00022723"/>
    </source>
</evidence>
<keyword evidence="7" id="KW-0665">Pyrimidine biosynthesis</keyword>
<evidence type="ECO:0000256" key="1">
    <source>
        <dbReference type="ARBA" id="ARBA00004880"/>
    </source>
</evidence>
<dbReference type="UniPathway" id="UPA00070">
    <property type="reaction ID" value="UER00117"/>
</dbReference>
<dbReference type="Pfam" id="PF01979">
    <property type="entry name" value="Amidohydro_1"/>
    <property type="match status" value="1"/>
</dbReference>
<evidence type="ECO:0000313" key="9">
    <source>
        <dbReference type="EMBL" id="VAW06608.1"/>
    </source>
</evidence>
<dbReference type="GO" id="GO:0046872">
    <property type="term" value="F:metal ion binding"/>
    <property type="evidence" value="ECO:0007669"/>
    <property type="project" value="UniProtKB-KW"/>
</dbReference>
<evidence type="ECO:0000256" key="6">
    <source>
        <dbReference type="ARBA" id="ARBA00022833"/>
    </source>
</evidence>
<keyword evidence="6" id="KW-0862">Zinc</keyword>
<name>A0A3B0SMF2_9ZZZZ</name>
<dbReference type="Gene3D" id="3.20.20.140">
    <property type="entry name" value="Metal-dependent hydrolases"/>
    <property type="match status" value="1"/>
</dbReference>